<protein>
    <submittedName>
        <fullName evidence="2">Uncharacterized protein</fullName>
    </submittedName>
</protein>
<evidence type="ECO:0000313" key="3">
    <source>
        <dbReference type="Proteomes" id="UP000198287"/>
    </source>
</evidence>
<organism evidence="2 3">
    <name type="scientific">Folsomia candida</name>
    <name type="common">Springtail</name>
    <dbReference type="NCBI Taxonomy" id="158441"/>
    <lineage>
        <taxon>Eukaryota</taxon>
        <taxon>Metazoa</taxon>
        <taxon>Ecdysozoa</taxon>
        <taxon>Arthropoda</taxon>
        <taxon>Hexapoda</taxon>
        <taxon>Collembola</taxon>
        <taxon>Entomobryomorpha</taxon>
        <taxon>Isotomoidea</taxon>
        <taxon>Isotomidae</taxon>
        <taxon>Proisotominae</taxon>
        <taxon>Folsomia</taxon>
    </lineage>
</organism>
<keyword evidence="1" id="KW-0812">Transmembrane</keyword>
<feature type="transmembrane region" description="Helical" evidence="1">
    <location>
        <begin position="140"/>
        <end position="159"/>
    </location>
</feature>
<feature type="transmembrane region" description="Helical" evidence="1">
    <location>
        <begin position="78"/>
        <end position="97"/>
    </location>
</feature>
<evidence type="ECO:0000313" key="2">
    <source>
        <dbReference type="EMBL" id="OXA45391.1"/>
    </source>
</evidence>
<reference evidence="2 3" key="1">
    <citation type="submission" date="2015-12" db="EMBL/GenBank/DDBJ databases">
        <title>The genome of Folsomia candida.</title>
        <authorList>
            <person name="Faddeeva A."/>
            <person name="Derks M.F."/>
            <person name="Anvar Y."/>
            <person name="Smit S."/>
            <person name="Van Straalen N."/>
            <person name="Roelofs D."/>
        </authorList>
    </citation>
    <scope>NUCLEOTIDE SEQUENCE [LARGE SCALE GENOMIC DNA]</scope>
    <source>
        <strain evidence="2 3">VU population</strain>
        <tissue evidence="2">Whole body</tissue>
    </source>
</reference>
<sequence length="177" mass="20173">MVVTPLMWKSLDRYSRYFDILWKNPLEWDVKRKTFIFTPISRRLVPWMICVYGFLSIFNLTLIMLLISHLFGVAQLEFVNIVVILCFTGGAVFTTILESLLMFGGKNAAYAINSMFALAKKLCVPTIDLEITPYFDLKGVTLNLTVILLFTQPFVVYLFTMINSSFNQGIPTPGFTG</sequence>
<dbReference type="EMBL" id="LNIX01000018">
    <property type="protein sequence ID" value="OXA45391.1"/>
    <property type="molecule type" value="Genomic_DNA"/>
</dbReference>
<keyword evidence="3" id="KW-1185">Reference proteome</keyword>
<keyword evidence="1" id="KW-0472">Membrane</keyword>
<accession>A0A226DLA3</accession>
<feature type="transmembrane region" description="Helical" evidence="1">
    <location>
        <begin position="44"/>
        <end position="66"/>
    </location>
</feature>
<comment type="caution">
    <text evidence="2">The sequence shown here is derived from an EMBL/GenBank/DDBJ whole genome shotgun (WGS) entry which is preliminary data.</text>
</comment>
<proteinExistence type="predicted"/>
<name>A0A226DLA3_FOLCA</name>
<dbReference type="Proteomes" id="UP000198287">
    <property type="component" value="Unassembled WGS sequence"/>
</dbReference>
<dbReference type="AlphaFoldDB" id="A0A226DLA3"/>
<keyword evidence="1" id="KW-1133">Transmembrane helix</keyword>
<gene>
    <name evidence="2" type="ORF">Fcan01_19947</name>
</gene>
<evidence type="ECO:0000256" key="1">
    <source>
        <dbReference type="SAM" id="Phobius"/>
    </source>
</evidence>